<name>A0A7X0VQA8_9CLOT</name>
<protein>
    <submittedName>
        <fullName evidence="1">Uncharacterized protein</fullName>
    </submittedName>
</protein>
<evidence type="ECO:0000313" key="1">
    <source>
        <dbReference type="EMBL" id="MBB6714104.1"/>
    </source>
</evidence>
<evidence type="ECO:0000313" key="2">
    <source>
        <dbReference type="Proteomes" id="UP000585258"/>
    </source>
</evidence>
<accession>A0A7X0VQA8</accession>
<organism evidence="1 2">
    <name type="scientific">Clostridium gasigenes</name>
    <dbReference type="NCBI Taxonomy" id="94869"/>
    <lineage>
        <taxon>Bacteria</taxon>
        <taxon>Bacillati</taxon>
        <taxon>Bacillota</taxon>
        <taxon>Clostridia</taxon>
        <taxon>Eubacteriales</taxon>
        <taxon>Clostridiaceae</taxon>
        <taxon>Clostridium</taxon>
    </lineage>
</organism>
<dbReference type="Proteomes" id="UP000585258">
    <property type="component" value="Unassembled WGS sequence"/>
</dbReference>
<sequence>MKCRTNLMKVKKHNFNTYEVLGLCFFSVLKNCSLEVLILETMFSEFATSDSLENVIG</sequence>
<dbReference type="EMBL" id="JACKWY010000002">
    <property type="protein sequence ID" value="MBB6714104.1"/>
    <property type="molecule type" value="Genomic_DNA"/>
</dbReference>
<proteinExistence type="predicted"/>
<gene>
    <name evidence="1" type="ORF">H7E68_05045</name>
</gene>
<dbReference type="AlphaFoldDB" id="A0A7X0VQA8"/>
<dbReference type="RefSeq" id="WP_185163784.1">
    <property type="nucleotide sequence ID" value="NZ_JACKWY010000002.1"/>
</dbReference>
<comment type="caution">
    <text evidence="1">The sequence shown here is derived from an EMBL/GenBank/DDBJ whole genome shotgun (WGS) entry which is preliminary data.</text>
</comment>
<reference evidence="1 2" key="1">
    <citation type="submission" date="2020-08" db="EMBL/GenBank/DDBJ databases">
        <title>Clostridia isolated from Swiss meat.</title>
        <authorList>
            <person name="Wambui J."/>
            <person name="Stevens M.J.A."/>
            <person name="Stephan R."/>
        </authorList>
    </citation>
    <scope>NUCLEOTIDE SEQUENCE [LARGE SCALE GENOMIC DNA]</scope>
    <source>
        <strain evidence="1 2">CM001</strain>
    </source>
</reference>